<dbReference type="SUPFAM" id="SSF52499">
    <property type="entry name" value="Isochorismatase-like hydrolases"/>
    <property type="match status" value="1"/>
</dbReference>
<dbReference type="PATRIC" id="fig|1179773.3.peg.3846"/>
<dbReference type="eggNOG" id="COG1335">
    <property type="taxonomic scope" value="Bacteria"/>
</dbReference>
<dbReference type="AlphaFoldDB" id="K0JTM8"/>
<keyword evidence="4" id="KW-1185">Reference proteome</keyword>
<dbReference type="InterPro" id="IPR000868">
    <property type="entry name" value="Isochorismatase-like_dom"/>
</dbReference>
<protein>
    <submittedName>
        <fullName evidence="3">Isochorismatase</fullName>
    </submittedName>
</protein>
<evidence type="ECO:0000313" key="3">
    <source>
        <dbReference type="EMBL" id="CCH31135.1"/>
    </source>
</evidence>
<evidence type="ECO:0000256" key="1">
    <source>
        <dbReference type="ARBA" id="ARBA00022801"/>
    </source>
</evidence>
<dbReference type="HOGENOM" id="CLU_068979_5_5_11"/>
<dbReference type="KEGG" id="sesp:BN6_38450"/>
<dbReference type="PANTHER" id="PTHR43540">
    <property type="entry name" value="PEROXYUREIDOACRYLATE/UREIDOACRYLATE AMIDOHYDROLASE-RELATED"/>
    <property type="match status" value="1"/>
</dbReference>
<dbReference type="Pfam" id="PF00857">
    <property type="entry name" value="Isochorismatase"/>
    <property type="match status" value="1"/>
</dbReference>
<dbReference type="Gene3D" id="3.40.50.850">
    <property type="entry name" value="Isochorismatase-like"/>
    <property type="match status" value="1"/>
</dbReference>
<name>K0JTM8_SACES</name>
<feature type="domain" description="Isochorismatase-like" evidence="2">
    <location>
        <begin position="40"/>
        <end position="170"/>
    </location>
</feature>
<organism evidence="3 4">
    <name type="scientific">Saccharothrix espanaensis (strain ATCC 51144 / DSM 44229 / JCM 9112 / NBRC 15066 / NRRL 15764)</name>
    <dbReference type="NCBI Taxonomy" id="1179773"/>
    <lineage>
        <taxon>Bacteria</taxon>
        <taxon>Bacillati</taxon>
        <taxon>Actinomycetota</taxon>
        <taxon>Actinomycetes</taxon>
        <taxon>Pseudonocardiales</taxon>
        <taxon>Pseudonocardiaceae</taxon>
        <taxon>Saccharothrix</taxon>
    </lineage>
</organism>
<dbReference type="STRING" id="1179773.BN6_38450"/>
<proteinExistence type="predicted"/>
<dbReference type="PANTHER" id="PTHR43540:SF6">
    <property type="entry name" value="ISOCHORISMATASE-LIKE DOMAIN-CONTAINING PROTEIN"/>
    <property type="match status" value="1"/>
</dbReference>
<gene>
    <name evidence="3" type="ordered locus">BN6_38450</name>
</gene>
<evidence type="ECO:0000259" key="2">
    <source>
        <dbReference type="Pfam" id="PF00857"/>
    </source>
</evidence>
<sequence length="216" mass="22957">MPCPRSIRHAPGPAATSVGGDIRLRGKGKIMTTLNQRPNTALIVIDVQNGVVGKAHERDAVVGNIGSLVAKARQEDVPVVWVQHSSEELPKGTDQWQIVPELVPDAAEPLVAKEYGDSFEETTLEEVLAGLAVGRLVVVGAQTDACVRSTLHGAFVRGYDATLVTDAHTTDDLSAWGAPTPDQVITHTNLYWSFQTAPGRTAATVKTGEVDFTAQG</sequence>
<dbReference type="InterPro" id="IPR036380">
    <property type="entry name" value="Isochorismatase-like_sf"/>
</dbReference>
<dbReference type="Proteomes" id="UP000006281">
    <property type="component" value="Chromosome"/>
</dbReference>
<dbReference type="EMBL" id="HE804045">
    <property type="protein sequence ID" value="CCH31135.1"/>
    <property type="molecule type" value="Genomic_DNA"/>
</dbReference>
<evidence type="ECO:0000313" key="4">
    <source>
        <dbReference type="Proteomes" id="UP000006281"/>
    </source>
</evidence>
<reference evidence="3 4" key="1">
    <citation type="journal article" date="2012" name="BMC Genomics">
        <title>Complete genome sequence of Saccharothrix espanaensis DSM 44229T and comparison to the other completely sequenced Pseudonocardiaceae.</title>
        <authorList>
            <person name="Strobel T."/>
            <person name="Al-Dilaimi A."/>
            <person name="Blom J."/>
            <person name="Gessner A."/>
            <person name="Kalinowski J."/>
            <person name="Luzhetska M."/>
            <person name="Puhler A."/>
            <person name="Szczepanowski R."/>
            <person name="Bechthold A."/>
            <person name="Ruckert C."/>
        </authorList>
    </citation>
    <scope>NUCLEOTIDE SEQUENCE [LARGE SCALE GENOMIC DNA]</scope>
    <source>
        <strain evidence="4">ATCC 51144 / DSM 44229 / JCM 9112 / NBRC 15066 / NRRL 15764</strain>
    </source>
</reference>
<keyword evidence="1" id="KW-0378">Hydrolase</keyword>
<dbReference type="GO" id="GO:0016787">
    <property type="term" value="F:hydrolase activity"/>
    <property type="evidence" value="ECO:0007669"/>
    <property type="project" value="UniProtKB-KW"/>
</dbReference>
<accession>K0JTM8</accession>
<dbReference type="InterPro" id="IPR050272">
    <property type="entry name" value="Isochorismatase-like_hydrls"/>
</dbReference>